<sequence length="1166" mass="133057">MSPDVTLIIFQHLSIQEISSVSQVCKATFAASRNPDLWKMKFRSRWNFRVSGNDVDWFLTFVSAYRHCHDLWVTHWNVVYPCDALSPGRCCIQRHDTFSDKTEDKKFSSQQTLSPFHRFDDPKEACNIPDVVETRAQAIGVATALRLRQHSELNITEYSSKRARRTFSRSSTMDRRISAQQFDVQSLSFLTDVLFFNVHSNPDELLQLEERFSKSEPIDIDDSEKCLHSWHLVHFSNPDFNKPMRWRVAVQRPDCFTVYPSEGYLQPGESQVVVFGVTPSASLLVQSKFQLVSECINLDTHSGKQEASSSHNMPRNPFQIQYQYVTPIPCNMFHCGRGHRTQLSQQNLHPKLRSIWDDLSASHLGIRTLNISAHVHSSFPLCEFRRNTLFPPFDLSSSCNRLHLFCAPRLMYLDPTSWRDLENISMEVEESVRGKIYRTEGPCTNSGLFWGERLEELANAFVVEKINCEIQKDRRNKKTKLSGELIRMLIDHKEKSLSDETIESAFSVFKKMIMEYQDARWLSRRQFKVFAEWKSVIHQISKETGNDSPSLALEDTPTQSEVRQSKGAKRQLDLTSGERYASFMDGFEGNPIHGLKLAAKIISDPKTVASLGVYERIRYPGTLCRRSQIPCLPDLIVPNLRMPKMKLKALIFSRQKLEYFKANNALDLEALCFVDSFCRHHAANHCMNELSPPEFLGCTKPPEPDEISACSKTESEERKDSNNAHTATAPETRGTEEQPRNNAMAVQRNGGHRRIPRLLRLFVYLSTRLGLFAENATNVSPRFIDRRVLISIHWISISWMAVPLVSTLFARYVMLVPSTPVDYSLEGLPFSVENKLRYLTEHECGYAAFAVAIVWLVLGRWIERYTGRSYLRGMLEHQLTIDKSSKSFYVKRFQRWYMRVWDTICPLFLQRLVFLVPWNRRKPNDVMKHAVFWRGLVSLEQQTTFDARKGHSPILLTCGDPKIDIGEESNGCKAFVGILVAFGSFWISSPHILLNAMSIFTTGMSLGVGISLQPMEVGRDELTYRKTGSFLKTVNMTTVVQLSCLVGQMVGSSGGILFLAEFIVTSVSILLGGAGTMSIDTMQSWFTFVFYSTFAAFGYAIGRAAIERGIKQQKHCRSLIFLFVSICLASCAVCIPWEFPVPLIIHRPAIGNRSEQGSIYSAKHLQ</sequence>
<dbReference type="InterPro" id="IPR001810">
    <property type="entry name" value="F-box_dom"/>
</dbReference>
<keyword evidence="2" id="KW-1133">Transmembrane helix</keyword>
<evidence type="ECO:0000259" key="3">
    <source>
        <dbReference type="Pfam" id="PF00646"/>
    </source>
</evidence>
<feature type="compositionally biased region" description="Basic and acidic residues" evidence="1">
    <location>
        <begin position="713"/>
        <end position="722"/>
    </location>
</feature>
<dbReference type="Pfam" id="PF00646">
    <property type="entry name" value="F-box"/>
    <property type="match status" value="1"/>
</dbReference>
<reference evidence="4" key="1">
    <citation type="submission" date="2023-08" db="EMBL/GenBank/DDBJ databases">
        <authorList>
            <person name="Audoor S."/>
            <person name="Bilcke G."/>
        </authorList>
    </citation>
    <scope>NUCLEOTIDE SEQUENCE</scope>
</reference>
<keyword evidence="5" id="KW-1185">Reference proteome</keyword>
<gene>
    <name evidence="4" type="ORF">CYCCA115_LOCUS9811</name>
</gene>
<feature type="transmembrane region" description="Helical" evidence="2">
    <location>
        <begin position="845"/>
        <end position="862"/>
    </location>
</feature>
<dbReference type="InterPro" id="IPR036047">
    <property type="entry name" value="F-box-like_dom_sf"/>
</dbReference>
<feature type="region of interest" description="Disordered" evidence="1">
    <location>
        <begin position="545"/>
        <end position="570"/>
    </location>
</feature>
<name>A0AAD2CUF2_9STRA</name>
<evidence type="ECO:0000256" key="2">
    <source>
        <dbReference type="SAM" id="Phobius"/>
    </source>
</evidence>
<organism evidence="4 5">
    <name type="scientific">Cylindrotheca closterium</name>
    <dbReference type="NCBI Taxonomy" id="2856"/>
    <lineage>
        <taxon>Eukaryota</taxon>
        <taxon>Sar</taxon>
        <taxon>Stramenopiles</taxon>
        <taxon>Ochrophyta</taxon>
        <taxon>Bacillariophyta</taxon>
        <taxon>Bacillariophyceae</taxon>
        <taxon>Bacillariophycidae</taxon>
        <taxon>Bacillariales</taxon>
        <taxon>Bacillariaceae</taxon>
        <taxon>Cylindrotheca</taxon>
    </lineage>
</organism>
<dbReference type="SUPFAM" id="SSF81383">
    <property type="entry name" value="F-box domain"/>
    <property type="match status" value="1"/>
</dbReference>
<dbReference type="Gene3D" id="1.20.1280.50">
    <property type="match status" value="1"/>
</dbReference>
<protein>
    <recommendedName>
        <fullName evidence="3">F-box domain-containing protein</fullName>
    </recommendedName>
</protein>
<dbReference type="AlphaFoldDB" id="A0AAD2CUF2"/>
<feature type="region of interest" description="Disordered" evidence="1">
    <location>
        <begin position="706"/>
        <end position="742"/>
    </location>
</feature>
<keyword evidence="2" id="KW-0472">Membrane</keyword>
<evidence type="ECO:0000313" key="4">
    <source>
        <dbReference type="EMBL" id="CAJ1945666.1"/>
    </source>
</evidence>
<feature type="transmembrane region" description="Helical" evidence="2">
    <location>
        <begin position="1118"/>
        <end position="1139"/>
    </location>
</feature>
<proteinExistence type="predicted"/>
<keyword evidence="2" id="KW-0812">Transmembrane</keyword>
<evidence type="ECO:0000313" key="5">
    <source>
        <dbReference type="Proteomes" id="UP001295423"/>
    </source>
</evidence>
<comment type="caution">
    <text evidence="4">The sequence shown here is derived from an EMBL/GenBank/DDBJ whole genome shotgun (WGS) entry which is preliminary data.</text>
</comment>
<feature type="domain" description="F-box" evidence="3">
    <location>
        <begin position="2"/>
        <end position="39"/>
    </location>
</feature>
<feature type="transmembrane region" description="Helical" evidence="2">
    <location>
        <begin position="1085"/>
        <end position="1106"/>
    </location>
</feature>
<dbReference type="Proteomes" id="UP001295423">
    <property type="component" value="Unassembled WGS sequence"/>
</dbReference>
<evidence type="ECO:0000256" key="1">
    <source>
        <dbReference type="SAM" id="MobiDB-lite"/>
    </source>
</evidence>
<dbReference type="InterPro" id="IPR008962">
    <property type="entry name" value="PapD-like_sf"/>
</dbReference>
<dbReference type="SUPFAM" id="SSF49354">
    <property type="entry name" value="PapD-like"/>
    <property type="match status" value="1"/>
</dbReference>
<dbReference type="EMBL" id="CAKOGP040001446">
    <property type="protein sequence ID" value="CAJ1945666.1"/>
    <property type="molecule type" value="Genomic_DNA"/>
</dbReference>
<accession>A0AAD2CUF2</accession>